<proteinExistence type="predicted"/>
<dbReference type="Pfam" id="PF05762">
    <property type="entry name" value="VWA_CoxE"/>
    <property type="match status" value="1"/>
</dbReference>
<keyword evidence="3" id="KW-1185">Reference proteome</keyword>
<organism evidence="2 3">
    <name type="scientific">Actinomadura alba</name>
    <dbReference type="NCBI Taxonomy" id="406431"/>
    <lineage>
        <taxon>Bacteria</taxon>
        <taxon>Bacillati</taxon>
        <taxon>Actinomycetota</taxon>
        <taxon>Actinomycetes</taxon>
        <taxon>Streptosporangiales</taxon>
        <taxon>Thermomonosporaceae</taxon>
        <taxon>Actinomadura</taxon>
    </lineage>
</organism>
<evidence type="ECO:0000313" key="2">
    <source>
        <dbReference type="EMBL" id="MBC6470572.1"/>
    </source>
</evidence>
<reference evidence="2 3" key="1">
    <citation type="submission" date="2020-06" db="EMBL/GenBank/DDBJ databases">
        <title>Actinomadura xiongansis sp. nov., isolated from soil of Baiyangdian.</title>
        <authorList>
            <person name="Zhang X."/>
        </authorList>
    </citation>
    <scope>NUCLEOTIDE SEQUENCE [LARGE SCALE GENOMIC DNA]</scope>
    <source>
        <strain evidence="2 3">HBUM206468</strain>
    </source>
</reference>
<comment type="caution">
    <text evidence="2">The sequence shown here is derived from an EMBL/GenBank/DDBJ whole genome shotgun (WGS) entry which is preliminary data.</text>
</comment>
<evidence type="ECO:0000313" key="3">
    <source>
        <dbReference type="Proteomes" id="UP000805614"/>
    </source>
</evidence>
<dbReference type="Gene3D" id="3.40.50.410">
    <property type="entry name" value="von Willebrand factor, type A domain"/>
    <property type="match status" value="1"/>
</dbReference>
<dbReference type="EMBL" id="JABVEC010000044">
    <property type="protein sequence ID" value="MBC6470572.1"/>
    <property type="molecule type" value="Genomic_DNA"/>
</dbReference>
<dbReference type="PANTHER" id="PTHR39338">
    <property type="entry name" value="BLL5662 PROTEIN-RELATED"/>
    <property type="match status" value="1"/>
</dbReference>
<dbReference type="InterPro" id="IPR036465">
    <property type="entry name" value="vWFA_dom_sf"/>
</dbReference>
<sequence length="398" mass="43913">MTERPDRRSLRLAADHLWGFMSALRRAGVRPAPPKQADFLRAIAESAPRDVTSLYWYARVTLLDGVADLETFDRVFDTWFRRDDIETAVTPPPDERGNAPAPHGGDDGGPPPPDAVQGNGVEASALATTGRRAFGRSDARQRDLMRSLQATWPACLPTISSRRRHPARSGRRLDMRRVWRQARRDGGEIVRLRWTTRPPRTRRLLLLVDVSGSLRKHTSDLLRLAHTAIQAAPARTEVFTFGTRLTRVTAALSCPQVDRALDALSHEVLDAHGGTAIGAALERFLDTPRFLALARGALVIVISDGLERGDCAAMVRSTERLSRLGHRLVWWSPLACSPTYRPITRGMAGQLGSLDRLGGVRDLETGLAEIRRLPTVLAGPRRAAARHWPEPTPTGPPT</sequence>
<dbReference type="SUPFAM" id="SSF53300">
    <property type="entry name" value="vWA-like"/>
    <property type="match status" value="1"/>
</dbReference>
<protein>
    <submittedName>
        <fullName evidence="2">VWA domain-containing protein</fullName>
    </submittedName>
</protein>
<dbReference type="PANTHER" id="PTHR39338:SF6">
    <property type="entry name" value="BLL5662 PROTEIN"/>
    <property type="match status" value="1"/>
</dbReference>
<gene>
    <name evidence="2" type="ORF">HKK74_34540</name>
</gene>
<feature type="region of interest" description="Disordered" evidence="1">
    <location>
        <begin position="86"/>
        <end position="119"/>
    </location>
</feature>
<name>A0ABR7M0G2_9ACTN</name>
<accession>A0ABR7M0G2</accession>
<evidence type="ECO:0000256" key="1">
    <source>
        <dbReference type="SAM" id="MobiDB-lite"/>
    </source>
</evidence>
<dbReference type="CDD" id="cd00198">
    <property type="entry name" value="vWFA"/>
    <property type="match status" value="1"/>
</dbReference>
<dbReference type="Proteomes" id="UP000805614">
    <property type="component" value="Unassembled WGS sequence"/>
</dbReference>
<dbReference type="InterPro" id="IPR008912">
    <property type="entry name" value="Uncharacterised_CoxE"/>
</dbReference>
<dbReference type="RefSeq" id="WP_187247617.1">
    <property type="nucleotide sequence ID" value="NZ_BAAAOK010000005.1"/>
</dbReference>